<dbReference type="EMBL" id="JAUJLE010000033">
    <property type="protein sequence ID" value="KAK1001826.1"/>
    <property type="molecule type" value="Genomic_DNA"/>
</dbReference>
<accession>A0AAN6KUQ8</accession>
<evidence type="ECO:0000313" key="3">
    <source>
        <dbReference type="Proteomes" id="UP001175353"/>
    </source>
</evidence>
<dbReference type="Pfam" id="PF04628">
    <property type="entry name" value="Sedlin_N"/>
    <property type="match status" value="1"/>
</dbReference>
<gene>
    <name evidence="2" type="primary">TRS20_1</name>
    <name evidence="2" type="ORF">LTR91_005302</name>
</gene>
<dbReference type="AlphaFoldDB" id="A0AAN6KUQ8"/>
<sequence>MSYYLSIIGTLDNPLFELSFGSSKQGGDGQAKFRPEALYMNQFLVHAALDLVEEVQWVSKELYSKRIDSHQNNHIHCFLTGGNVKFMLLMNPDPQATTYSAYPTTPASRPGTAGTQAGRQSGGATGTVTGAGMLAANPNGQGTEEAVRAFMNEPGVPESGVGGGEEVFVKGGALSSGSTLAEVEYDITTPGRNPGSSGALAAALVHRPSMCSRKPWTEAQSLHSDRFGPGTHYLPLDATEAEAPQPLRSRNGRTPLKNRDPALRLRPDDARNGLGHPGRG</sequence>
<keyword evidence="3" id="KW-1185">Reference proteome</keyword>
<feature type="compositionally biased region" description="Basic and acidic residues" evidence="1">
    <location>
        <begin position="257"/>
        <end position="271"/>
    </location>
</feature>
<feature type="region of interest" description="Disordered" evidence="1">
    <location>
        <begin position="239"/>
        <end position="280"/>
    </location>
</feature>
<feature type="region of interest" description="Disordered" evidence="1">
    <location>
        <begin position="103"/>
        <end position="122"/>
    </location>
</feature>
<dbReference type="GO" id="GO:0006888">
    <property type="term" value="P:endoplasmic reticulum to Golgi vesicle-mediated transport"/>
    <property type="evidence" value="ECO:0007669"/>
    <property type="project" value="InterPro"/>
</dbReference>
<dbReference type="PANTHER" id="PTHR12403">
    <property type="entry name" value="TRAFFICKING PROTEIN PARTICLE COMPLEX SUBUNIT 2"/>
    <property type="match status" value="1"/>
</dbReference>
<reference evidence="2" key="1">
    <citation type="submission" date="2023-06" db="EMBL/GenBank/DDBJ databases">
        <title>Black Yeasts Isolated from many extreme environments.</title>
        <authorList>
            <person name="Coleine C."/>
            <person name="Stajich J.E."/>
            <person name="Selbmann L."/>
        </authorList>
    </citation>
    <scope>NUCLEOTIDE SEQUENCE</scope>
    <source>
        <strain evidence="2">CCFEE 5200</strain>
    </source>
</reference>
<proteinExistence type="predicted"/>
<dbReference type="SUPFAM" id="SSF64356">
    <property type="entry name" value="SNARE-like"/>
    <property type="match status" value="1"/>
</dbReference>
<evidence type="ECO:0000313" key="2">
    <source>
        <dbReference type="EMBL" id="KAK1001826.1"/>
    </source>
</evidence>
<dbReference type="InterPro" id="IPR006722">
    <property type="entry name" value="Sedlin"/>
</dbReference>
<name>A0AAN6KUQ8_9PEZI</name>
<protein>
    <submittedName>
        <fullName evidence="2">TRAPP subunit</fullName>
    </submittedName>
</protein>
<dbReference type="Proteomes" id="UP001175353">
    <property type="component" value="Unassembled WGS sequence"/>
</dbReference>
<evidence type="ECO:0000256" key="1">
    <source>
        <dbReference type="SAM" id="MobiDB-lite"/>
    </source>
</evidence>
<dbReference type="Gene3D" id="3.30.450.70">
    <property type="match status" value="1"/>
</dbReference>
<dbReference type="InterPro" id="IPR011012">
    <property type="entry name" value="Longin-like_dom_sf"/>
</dbReference>
<dbReference type="CDD" id="cd14825">
    <property type="entry name" value="TRAPPC2_sedlin"/>
    <property type="match status" value="1"/>
</dbReference>
<dbReference type="GO" id="GO:0005737">
    <property type="term" value="C:cytoplasm"/>
    <property type="evidence" value="ECO:0007669"/>
    <property type="project" value="GOC"/>
</dbReference>
<organism evidence="2 3">
    <name type="scientific">Friedmanniomyces endolithicus</name>
    <dbReference type="NCBI Taxonomy" id="329885"/>
    <lineage>
        <taxon>Eukaryota</taxon>
        <taxon>Fungi</taxon>
        <taxon>Dikarya</taxon>
        <taxon>Ascomycota</taxon>
        <taxon>Pezizomycotina</taxon>
        <taxon>Dothideomycetes</taxon>
        <taxon>Dothideomycetidae</taxon>
        <taxon>Mycosphaerellales</taxon>
        <taxon>Teratosphaeriaceae</taxon>
        <taxon>Friedmanniomyces</taxon>
    </lineage>
</organism>
<comment type="caution">
    <text evidence="2">The sequence shown here is derived from an EMBL/GenBank/DDBJ whole genome shotgun (WGS) entry which is preliminary data.</text>
</comment>